<dbReference type="EMBL" id="CP022295">
    <property type="protein sequence ID" value="QSR24866.1"/>
    <property type="molecule type" value="Genomic_DNA"/>
</dbReference>
<dbReference type="RefSeq" id="WP_207008842.1">
    <property type="nucleotide sequence ID" value="NZ_CP022295.1"/>
</dbReference>
<evidence type="ECO:0000313" key="2">
    <source>
        <dbReference type="Proteomes" id="UP000662818"/>
    </source>
</evidence>
<protein>
    <recommendedName>
        <fullName evidence="3">SCP2 domain-containing protein</fullName>
    </recommendedName>
</protein>
<organism evidence="1 2">
    <name type="scientific">Nocardioides aromaticivorans</name>
    <dbReference type="NCBI Taxonomy" id="200618"/>
    <lineage>
        <taxon>Bacteria</taxon>
        <taxon>Bacillati</taxon>
        <taxon>Actinomycetota</taxon>
        <taxon>Actinomycetes</taxon>
        <taxon>Propionibacteriales</taxon>
        <taxon>Nocardioidaceae</taxon>
        <taxon>Nocardioides</taxon>
    </lineage>
</organism>
<name>A0ABX7PG42_9ACTN</name>
<dbReference type="Proteomes" id="UP000662818">
    <property type="component" value="Chromosome"/>
</dbReference>
<reference evidence="1 2" key="1">
    <citation type="submission" date="2017-06" db="EMBL/GenBank/DDBJ databases">
        <title>Complete Genome Sequence of the Soil Carbazole-Degrading Bacterium Nocardioides aromaticivorans IC177.</title>
        <authorList>
            <person name="Vejarano F."/>
            <person name="Suzuki-Minakuchi C."/>
            <person name="Ohtsubo Y."/>
            <person name="Tsuda M."/>
            <person name="Okada K."/>
            <person name="Nojiri H."/>
        </authorList>
    </citation>
    <scope>NUCLEOTIDE SEQUENCE [LARGE SCALE GENOMIC DNA]</scope>
    <source>
        <strain evidence="1 2">IC177</strain>
    </source>
</reference>
<evidence type="ECO:0000313" key="1">
    <source>
        <dbReference type="EMBL" id="QSR24866.1"/>
    </source>
</evidence>
<accession>A0ABX7PG42</accession>
<evidence type="ECO:0008006" key="3">
    <source>
        <dbReference type="Google" id="ProtNLM"/>
    </source>
</evidence>
<gene>
    <name evidence="1" type="ORF">CFH99_04455</name>
</gene>
<sequence length="207" mass="21333">MSRLAEPQAQPRVLVDGEPTPLVLSLARTLREGASDPGLAAELDTLTGALGLRLEDGQVATVRFADGGVQVRHGIADGVDAVALQADPEYTITEGSGPLADALSRLLDPPPPPWRDAATSFWSINQSAPGFPSRLVVVCTDDGEELVLGEGPDTYEIHGSADALAAVLTGRGDSFLLVVASGAITVVGGVGQLSVMCGAHWKVRFGG</sequence>
<proteinExistence type="predicted"/>
<keyword evidence="2" id="KW-1185">Reference proteome</keyword>